<proteinExistence type="predicted"/>
<dbReference type="Proteomes" id="UP001189429">
    <property type="component" value="Unassembled WGS sequence"/>
</dbReference>
<feature type="non-terminal residue" evidence="2">
    <location>
        <position position="1"/>
    </location>
</feature>
<dbReference type="InterPro" id="IPR036288">
    <property type="entry name" value="Aconitase_B_HEAT-like_dom_sf"/>
</dbReference>
<evidence type="ECO:0000259" key="1">
    <source>
        <dbReference type="Pfam" id="PF11791"/>
    </source>
</evidence>
<dbReference type="Gene3D" id="1.25.40.310">
    <property type="entry name" value="Aconitate B, HEAT-like domain"/>
    <property type="match status" value="1"/>
</dbReference>
<dbReference type="SUPFAM" id="SSF74778">
    <property type="entry name" value="Aconitase B, N-terminal domain"/>
    <property type="match status" value="1"/>
</dbReference>
<evidence type="ECO:0000313" key="3">
    <source>
        <dbReference type="Proteomes" id="UP001189429"/>
    </source>
</evidence>
<feature type="domain" description="Aconitase B HEAT-like" evidence="1">
    <location>
        <begin position="2"/>
        <end position="115"/>
    </location>
</feature>
<comment type="caution">
    <text evidence="2">The sequence shown here is derived from an EMBL/GenBank/DDBJ whole genome shotgun (WGS) entry which is preliminary data.</text>
</comment>
<reference evidence="2" key="1">
    <citation type="submission" date="2023-10" db="EMBL/GenBank/DDBJ databases">
        <authorList>
            <person name="Chen Y."/>
            <person name="Shah S."/>
            <person name="Dougan E. K."/>
            <person name="Thang M."/>
            <person name="Chan C."/>
        </authorList>
    </citation>
    <scope>NUCLEOTIDE SEQUENCE [LARGE SCALE GENOMIC DNA]</scope>
</reference>
<dbReference type="EMBL" id="CAUYUJ010001249">
    <property type="protein sequence ID" value="CAK0795052.1"/>
    <property type="molecule type" value="Genomic_DNA"/>
</dbReference>
<sequence>AEFAKELLATRVPPGVDDASYVKAAFLAAVAKGEAASPLISKELAVEMLGKMVGGYNVASLVTALDDPALAPIAAKELSNTILMFDAKFDVEEKFKAGNAYAKQVMESWANAEWFTSRGKVPEKYSLTVFKYHALDYITHSGMLSDSMIMYLRRAAFHGGAPCVTILDEMAAS</sequence>
<evidence type="ECO:0000313" key="2">
    <source>
        <dbReference type="EMBL" id="CAK0795052.1"/>
    </source>
</evidence>
<name>A0ABN9PTS4_9DINO</name>
<dbReference type="InterPro" id="IPR015933">
    <property type="entry name" value="Aconitase_B_HEAT-like_dom"/>
</dbReference>
<keyword evidence="3" id="KW-1185">Reference proteome</keyword>
<protein>
    <recommendedName>
        <fullName evidence="1">Aconitase B HEAT-like domain-containing protein</fullName>
    </recommendedName>
</protein>
<organism evidence="2 3">
    <name type="scientific">Prorocentrum cordatum</name>
    <dbReference type="NCBI Taxonomy" id="2364126"/>
    <lineage>
        <taxon>Eukaryota</taxon>
        <taxon>Sar</taxon>
        <taxon>Alveolata</taxon>
        <taxon>Dinophyceae</taxon>
        <taxon>Prorocentrales</taxon>
        <taxon>Prorocentraceae</taxon>
        <taxon>Prorocentrum</taxon>
    </lineage>
</organism>
<dbReference type="Pfam" id="PF11791">
    <property type="entry name" value="Aconitase_B_N"/>
    <property type="match status" value="1"/>
</dbReference>
<accession>A0ABN9PTS4</accession>
<gene>
    <name evidence="2" type="ORF">PCOR1329_LOCUS4829</name>
</gene>